<evidence type="ECO:0000313" key="3">
    <source>
        <dbReference type="Proteomes" id="UP001066276"/>
    </source>
</evidence>
<dbReference type="AlphaFoldDB" id="A0AAV7VVG0"/>
<reference evidence="2" key="1">
    <citation type="journal article" date="2022" name="bioRxiv">
        <title>Sequencing and chromosome-scale assembly of the giantPleurodeles waltlgenome.</title>
        <authorList>
            <person name="Brown T."/>
            <person name="Elewa A."/>
            <person name="Iarovenko S."/>
            <person name="Subramanian E."/>
            <person name="Araus A.J."/>
            <person name="Petzold A."/>
            <person name="Susuki M."/>
            <person name="Suzuki K.-i.T."/>
            <person name="Hayashi T."/>
            <person name="Toyoda A."/>
            <person name="Oliveira C."/>
            <person name="Osipova E."/>
            <person name="Leigh N.D."/>
            <person name="Simon A."/>
            <person name="Yun M.H."/>
        </authorList>
    </citation>
    <scope>NUCLEOTIDE SEQUENCE</scope>
    <source>
        <strain evidence="2">20211129_DDA</strain>
        <tissue evidence="2">Liver</tissue>
    </source>
</reference>
<gene>
    <name evidence="2" type="ORF">NDU88_007811</name>
</gene>
<comment type="caution">
    <text evidence="2">The sequence shown here is derived from an EMBL/GenBank/DDBJ whole genome shotgun (WGS) entry which is preliminary data.</text>
</comment>
<dbReference type="EMBL" id="JANPWB010000003">
    <property type="protein sequence ID" value="KAJ1204030.1"/>
    <property type="molecule type" value="Genomic_DNA"/>
</dbReference>
<feature type="region of interest" description="Disordered" evidence="1">
    <location>
        <begin position="124"/>
        <end position="146"/>
    </location>
</feature>
<evidence type="ECO:0000256" key="1">
    <source>
        <dbReference type="SAM" id="MobiDB-lite"/>
    </source>
</evidence>
<dbReference type="Proteomes" id="UP001066276">
    <property type="component" value="Chromosome 2_1"/>
</dbReference>
<protein>
    <submittedName>
        <fullName evidence="2">Uncharacterized protein</fullName>
    </submittedName>
</protein>
<keyword evidence="3" id="KW-1185">Reference proteome</keyword>
<name>A0AAV7VVG0_PLEWA</name>
<sequence>MDDLHLVKGRYVKDTGVGTDHRGSLEEGHLIQKNELQVCVEEGKGKSSRGQSKGAGDKVVVEEVEKGKTGVDSKESKELKIKTLSYVGVTKPLGAHLMLITKENILKGEYVVILAFLHRESRAKEGLEEEEDELVKRPQVPVTLEN</sequence>
<proteinExistence type="predicted"/>
<evidence type="ECO:0000313" key="2">
    <source>
        <dbReference type="EMBL" id="KAJ1204030.1"/>
    </source>
</evidence>
<organism evidence="2 3">
    <name type="scientific">Pleurodeles waltl</name>
    <name type="common">Iberian ribbed newt</name>
    <dbReference type="NCBI Taxonomy" id="8319"/>
    <lineage>
        <taxon>Eukaryota</taxon>
        <taxon>Metazoa</taxon>
        <taxon>Chordata</taxon>
        <taxon>Craniata</taxon>
        <taxon>Vertebrata</taxon>
        <taxon>Euteleostomi</taxon>
        <taxon>Amphibia</taxon>
        <taxon>Batrachia</taxon>
        <taxon>Caudata</taxon>
        <taxon>Salamandroidea</taxon>
        <taxon>Salamandridae</taxon>
        <taxon>Pleurodelinae</taxon>
        <taxon>Pleurodeles</taxon>
    </lineage>
</organism>
<accession>A0AAV7VVG0</accession>